<organism evidence="2">
    <name type="scientific">Candidatus Tisiphia endosymbiont of Sergentomyia squamirostris</name>
    <dbReference type="NCBI Taxonomy" id="3113639"/>
    <lineage>
        <taxon>Bacteria</taxon>
        <taxon>Pseudomonadati</taxon>
        <taxon>Pseudomonadota</taxon>
        <taxon>Alphaproteobacteria</taxon>
        <taxon>Rickettsiales</taxon>
        <taxon>Rickettsiaceae</taxon>
        <taxon>Rickettsieae</taxon>
        <taxon>Candidatus Tisiphia</taxon>
    </lineage>
</organism>
<proteinExistence type="predicted"/>
<gene>
    <name evidence="2" type="ORF">DMENIID0002_08470</name>
</gene>
<feature type="region of interest" description="Disordered" evidence="1">
    <location>
        <begin position="1"/>
        <end position="30"/>
    </location>
</feature>
<dbReference type="AlphaFoldDB" id="A0AAT9G8Q4"/>
<name>A0AAT9G8Q4_9RICK</name>
<dbReference type="EMBL" id="AP029170">
    <property type="protein sequence ID" value="BFD46201.1"/>
    <property type="molecule type" value="Genomic_DNA"/>
</dbReference>
<accession>A0AAT9G8Q4</accession>
<protein>
    <recommendedName>
        <fullName evidence="3">Phasin family protein</fullName>
    </recommendedName>
</protein>
<evidence type="ECO:0000256" key="1">
    <source>
        <dbReference type="SAM" id="MobiDB-lite"/>
    </source>
</evidence>
<sequence>MGKNKLNSNKKLPPDIQLKDNSDSSEMESETIDNLVSQLSRLSKEYTDIVNSAISKNLAVVNSHIRVTEDIFNQLLSSMSKGMQENVVLTKDLLKCKGLPDLALLQRKMFEIYCTNMMNSSIEVARNIRKFE</sequence>
<feature type="compositionally biased region" description="Low complexity" evidence="1">
    <location>
        <begin position="1"/>
        <end position="11"/>
    </location>
</feature>
<reference evidence="2" key="1">
    <citation type="submission" date="2024-01" db="EMBL/GenBank/DDBJ databases">
        <title>Sequencing the genomes of a sandfly, Sergentomyia squamirostris, and its two endosymbionts.</title>
        <authorList>
            <person name="Itokawa K."/>
            <person name="Sanjoba C."/>
        </authorList>
    </citation>
    <scope>NUCLEOTIDE SEQUENCE</scope>
    <source>
        <strain evidence="2">RiSSQ</strain>
    </source>
</reference>
<evidence type="ECO:0000313" key="2">
    <source>
        <dbReference type="EMBL" id="BFD46201.1"/>
    </source>
</evidence>
<evidence type="ECO:0008006" key="3">
    <source>
        <dbReference type="Google" id="ProtNLM"/>
    </source>
</evidence>